<organism evidence="1 2">
    <name type="scientific">Aliisedimentitalea scapharcae</name>
    <dbReference type="NCBI Taxonomy" id="1524259"/>
    <lineage>
        <taxon>Bacteria</taxon>
        <taxon>Pseudomonadati</taxon>
        <taxon>Pseudomonadota</taxon>
        <taxon>Alphaproteobacteria</taxon>
        <taxon>Rhodobacterales</taxon>
        <taxon>Roseobacteraceae</taxon>
        <taxon>Aliisedimentitalea</taxon>
    </lineage>
</organism>
<dbReference type="Proteomes" id="UP001623232">
    <property type="component" value="Plasmid unnamed4"/>
</dbReference>
<dbReference type="InterPro" id="IPR036705">
    <property type="entry name" value="Ribosyl_crysJ1_sf"/>
</dbReference>
<geneLocation type="plasmid" evidence="1 2">
    <name>unnamed4</name>
</geneLocation>
<keyword evidence="1" id="KW-0614">Plasmid</keyword>
<evidence type="ECO:0000313" key="1">
    <source>
        <dbReference type="EMBL" id="WZK91279.1"/>
    </source>
</evidence>
<keyword evidence="1" id="KW-0326">Glycosidase</keyword>
<dbReference type="PANTHER" id="PTHR16222">
    <property type="entry name" value="ADP-RIBOSYLGLYCOHYDROLASE"/>
    <property type="match status" value="1"/>
</dbReference>
<dbReference type="EMBL" id="CP123585">
    <property type="protein sequence ID" value="WZK91279.1"/>
    <property type="molecule type" value="Genomic_DNA"/>
</dbReference>
<dbReference type="GO" id="GO:0016798">
    <property type="term" value="F:hydrolase activity, acting on glycosyl bonds"/>
    <property type="evidence" value="ECO:0007669"/>
    <property type="project" value="UniProtKB-KW"/>
</dbReference>
<sequence length="303" mass="32354">MSKNRDMILGALVGDAASLGLHWIYDQPRIRAVGGAKPEFCITTRQDYDGIPSYFAHPSKAPGDLTQYGEQLMVMLHALATSEGRYNQTHYEQAFLTHFGDGGSYQGYIDHATRETLENLMARKTGDSACPGADDTQLPAVAKLPALIAAGQERNAVAAIRTTNNTDIAEVYGQVATAMLVAARDGHNARQAVNAGLAVADNSIRAPLEAACAATDQSTEDFTADIGMACELSFGLPSVVHTLLTAPTYTDAIRRNIRAGGDSCGRAILLGGVLGAVHGPPQDWVDRLVSLKDIQQRMETLEI</sequence>
<keyword evidence="1" id="KW-0378">Hydrolase</keyword>
<dbReference type="EC" id="3.2.2.-" evidence="1"/>
<dbReference type="InterPro" id="IPR050792">
    <property type="entry name" value="ADP-ribosylglycohydrolase"/>
</dbReference>
<name>A0ABZ2XYV5_9RHOB</name>
<dbReference type="SUPFAM" id="SSF101478">
    <property type="entry name" value="ADP-ribosylglycohydrolase"/>
    <property type="match status" value="1"/>
</dbReference>
<keyword evidence="2" id="KW-1185">Reference proteome</keyword>
<accession>A0ABZ2XYV5</accession>
<gene>
    <name evidence="1" type="ORF">QEZ52_21075</name>
</gene>
<dbReference type="Gene3D" id="1.10.4080.10">
    <property type="entry name" value="ADP-ribosylation/Crystallin J1"/>
    <property type="match status" value="1"/>
</dbReference>
<dbReference type="PANTHER" id="PTHR16222:SF17">
    <property type="entry name" value="SELENOPROTEIN J"/>
    <property type="match status" value="1"/>
</dbReference>
<dbReference type="InterPro" id="IPR005502">
    <property type="entry name" value="Ribosyl_crysJ1"/>
</dbReference>
<reference evidence="1 2" key="1">
    <citation type="submission" date="2023-04" db="EMBL/GenBank/DDBJ databases">
        <title>Complete genome sequence of Alisedimentitalea scapharcae.</title>
        <authorList>
            <person name="Rong J.-C."/>
            <person name="Yi M.-L."/>
            <person name="Zhao Q."/>
        </authorList>
    </citation>
    <scope>NUCLEOTIDE SEQUENCE [LARGE SCALE GENOMIC DNA]</scope>
    <source>
        <strain evidence="1 2">KCTC 42119</strain>
        <plasmid evidence="1 2">unnamed4</plasmid>
    </source>
</reference>
<protein>
    <submittedName>
        <fullName evidence="1">ADP-ribosylglycohydrolase family protein</fullName>
        <ecNumber evidence="1">3.2.2.-</ecNumber>
    </submittedName>
</protein>
<dbReference type="Pfam" id="PF03747">
    <property type="entry name" value="ADP_ribosyl_GH"/>
    <property type="match status" value="1"/>
</dbReference>
<evidence type="ECO:0000313" key="2">
    <source>
        <dbReference type="Proteomes" id="UP001623232"/>
    </source>
</evidence>
<proteinExistence type="predicted"/>
<dbReference type="RefSeq" id="WP_343211987.1">
    <property type="nucleotide sequence ID" value="NZ_CP123585.1"/>
</dbReference>